<comment type="function">
    <text evidence="8">Involved in the cellular defense against the biological effects of O6-methylguanine (O6-MeG) and O4-methylthymine (O4-MeT) in DNA. Repairs the methylated nucleobase in DNA by stoichiometrically transferring the methyl group to a cysteine residue in the enzyme. This is a suicide reaction: the enzyme is irreversibly inactivated.</text>
</comment>
<dbReference type="HAMAP" id="MF_00772">
    <property type="entry name" value="OGT"/>
    <property type="match status" value="1"/>
</dbReference>
<dbReference type="PROSITE" id="PS00374">
    <property type="entry name" value="MGMT"/>
    <property type="match status" value="1"/>
</dbReference>
<feature type="domain" description="Methylated-DNA-[protein]-cysteine S-methyltransferase DNA binding" evidence="9">
    <location>
        <begin position="73"/>
        <end position="152"/>
    </location>
</feature>
<dbReference type="Proteomes" id="UP000700732">
    <property type="component" value="Unassembled WGS sequence"/>
</dbReference>
<sequence>MTTCFSSPVGLVRITGDEAGVSAITCLNEPDHQPLPTSPLPGPVQLALRQLTAYFDGSCQRFDFPMTPVGTVFQQRVWQALLTVPFGATVSYLALSRQLGDEKAIRAVAAANGRNPLAIVIPCHRIIGSNGSLTGYAGGLWRKQWLLEHEGALPGAKTGQMSLF</sequence>
<dbReference type="InterPro" id="IPR023546">
    <property type="entry name" value="MGMT"/>
</dbReference>
<dbReference type="CDD" id="cd06445">
    <property type="entry name" value="ATase"/>
    <property type="match status" value="1"/>
</dbReference>
<evidence type="ECO:0000256" key="6">
    <source>
        <dbReference type="ARBA" id="ARBA00023204"/>
    </source>
</evidence>
<keyword evidence="5 8" id="KW-0227">DNA damage</keyword>
<feature type="active site" description="Nucleophile; methyl group acceptor" evidence="8">
    <location>
        <position position="123"/>
    </location>
</feature>
<accession>A0ABR6VZB6</accession>
<dbReference type="InterPro" id="IPR001497">
    <property type="entry name" value="MethylDNA_cys_MeTrfase_AS"/>
</dbReference>
<keyword evidence="3 8" id="KW-0489">Methyltransferase</keyword>
<proteinExistence type="inferred from homology"/>
<comment type="caution">
    <text evidence="10">The sequence shown here is derived from an EMBL/GenBank/DDBJ whole genome shotgun (WGS) entry which is preliminary data.</text>
</comment>
<evidence type="ECO:0000256" key="5">
    <source>
        <dbReference type="ARBA" id="ARBA00022763"/>
    </source>
</evidence>
<keyword evidence="4 8" id="KW-0808">Transferase</keyword>
<comment type="miscellaneous">
    <text evidence="8">This enzyme catalyzes only one turnover and therefore is not strictly catalytic. According to one definition, an enzyme is a biocatalyst that acts repeatedly and over many reaction cycles.</text>
</comment>
<keyword evidence="2 8" id="KW-0963">Cytoplasm</keyword>
<evidence type="ECO:0000256" key="8">
    <source>
        <dbReference type="HAMAP-Rule" id="MF_00772"/>
    </source>
</evidence>
<dbReference type="InterPro" id="IPR014048">
    <property type="entry name" value="MethylDNA_cys_MeTrfase_DNA-bd"/>
</dbReference>
<evidence type="ECO:0000313" key="11">
    <source>
        <dbReference type="Proteomes" id="UP000700732"/>
    </source>
</evidence>
<evidence type="ECO:0000313" key="10">
    <source>
        <dbReference type="EMBL" id="MBC3789579.1"/>
    </source>
</evidence>
<comment type="similarity">
    <text evidence="8">Belongs to the MGMT family.</text>
</comment>
<evidence type="ECO:0000256" key="7">
    <source>
        <dbReference type="ARBA" id="ARBA00049348"/>
    </source>
</evidence>
<dbReference type="Gene3D" id="3.30.160.70">
    <property type="entry name" value="Methylated DNA-protein cysteine methyltransferase domain"/>
    <property type="match status" value="1"/>
</dbReference>
<name>A0ABR6VZB6_9BACT</name>
<comment type="subcellular location">
    <subcellularLocation>
        <location evidence="8">Cytoplasm</location>
    </subcellularLocation>
</comment>
<dbReference type="RefSeq" id="WP_186734867.1">
    <property type="nucleotide sequence ID" value="NZ_VFIA01000001.1"/>
</dbReference>
<gene>
    <name evidence="10" type="ORF">FH603_59</name>
</gene>
<dbReference type="Gene3D" id="1.10.10.10">
    <property type="entry name" value="Winged helix-like DNA-binding domain superfamily/Winged helix DNA-binding domain"/>
    <property type="match status" value="1"/>
</dbReference>
<keyword evidence="11" id="KW-1185">Reference proteome</keyword>
<dbReference type="EMBL" id="VFIA01000001">
    <property type="protein sequence ID" value="MBC3789579.1"/>
    <property type="molecule type" value="Genomic_DNA"/>
</dbReference>
<comment type="catalytic activity">
    <reaction evidence="7 8">
        <text>a 6-O-methyl-2'-deoxyguanosine in DNA + L-cysteinyl-[protein] = S-methyl-L-cysteinyl-[protein] + a 2'-deoxyguanosine in DNA</text>
        <dbReference type="Rhea" id="RHEA:24000"/>
        <dbReference type="Rhea" id="RHEA-COMP:10131"/>
        <dbReference type="Rhea" id="RHEA-COMP:10132"/>
        <dbReference type="Rhea" id="RHEA-COMP:11367"/>
        <dbReference type="Rhea" id="RHEA-COMP:11368"/>
        <dbReference type="ChEBI" id="CHEBI:29950"/>
        <dbReference type="ChEBI" id="CHEBI:82612"/>
        <dbReference type="ChEBI" id="CHEBI:85445"/>
        <dbReference type="ChEBI" id="CHEBI:85448"/>
        <dbReference type="EC" id="2.1.1.63"/>
    </reaction>
</comment>
<dbReference type="InterPro" id="IPR036631">
    <property type="entry name" value="MGMT_N_sf"/>
</dbReference>
<dbReference type="Pfam" id="PF01035">
    <property type="entry name" value="DNA_binding_1"/>
    <property type="match status" value="1"/>
</dbReference>
<protein>
    <recommendedName>
        <fullName evidence="8">Methylated-DNA--protein-cysteine methyltransferase</fullName>
        <ecNumber evidence="8">2.1.1.63</ecNumber>
    </recommendedName>
    <alternativeName>
        <fullName evidence="8">6-O-methylguanine-DNA methyltransferase</fullName>
        <shortName evidence="8">MGMT</shortName>
    </alternativeName>
    <alternativeName>
        <fullName evidence="8">O-6-methylguanine-DNA-alkyltransferase</fullName>
    </alternativeName>
</protein>
<evidence type="ECO:0000256" key="2">
    <source>
        <dbReference type="ARBA" id="ARBA00022490"/>
    </source>
</evidence>
<organism evidence="10 11">
    <name type="scientific">Spirosoma utsteinense</name>
    <dbReference type="NCBI Taxonomy" id="2585773"/>
    <lineage>
        <taxon>Bacteria</taxon>
        <taxon>Pseudomonadati</taxon>
        <taxon>Bacteroidota</taxon>
        <taxon>Cytophagia</taxon>
        <taxon>Cytophagales</taxon>
        <taxon>Cytophagaceae</taxon>
        <taxon>Spirosoma</taxon>
    </lineage>
</organism>
<dbReference type="InterPro" id="IPR036388">
    <property type="entry name" value="WH-like_DNA-bd_sf"/>
</dbReference>
<evidence type="ECO:0000259" key="9">
    <source>
        <dbReference type="Pfam" id="PF01035"/>
    </source>
</evidence>
<evidence type="ECO:0000256" key="1">
    <source>
        <dbReference type="ARBA" id="ARBA00001286"/>
    </source>
</evidence>
<reference evidence="10 11" key="1">
    <citation type="submission" date="2019-06" db="EMBL/GenBank/DDBJ databases">
        <title>Spirosoma utsteinense sp. nov. isolated from Antarctic ice-free soils.</title>
        <authorList>
            <person name="Tahon G."/>
        </authorList>
    </citation>
    <scope>NUCLEOTIDE SEQUENCE [LARGE SCALE GENOMIC DNA]</scope>
    <source>
        <strain evidence="10 11">LMG 31447</strain>
    </source>
</reference>
<dbReference type="EC" id="2.1.1.63" evidence="8"/>
<dbReference type="PANTHER" id="PTHR10815">
    <property type="entry name" value="METHYLATED-DNA--PROTEIN-CYSTEINE METHYLTRANSFERASE"/>
    <property type="match status" value="1"/>
</dbReference>
<dbReference type="SUPFAM" id="SSF53155">
    <property type="entry name" value="Methylated DNA-protein cysteine methyltransferase domain"/>
    <property type="match status" value="1"/>
</dbReference>
<evidence type="ECO:0000256" key="3">
    <source>
        <dbReference type="ARBA" id="ARBA00022603"/>
    </source>
</evidence>
<dbReference type="PANTHER" id="PTHR10815:SF5">
    <property type="entry name" value="METHYLATED-DNA--PROTEIN-CYSTEINE METHYLTRANSFERASE"/>
    <property type="match status" value="1"/>
</dbReference>
<evidence type="ECO:0000256" key="4">
    <source>
        <dbReference type="ARBA" id="ARBA00022679"/>
    </source>
</evidence>
<dbReference type="InterPro" id="IPR036217">
    <property type="entry name" value="MethylDNA_cys_MeTrfase_DNAb"/>
</dbReference>
<dbReference type="SUPFAM" id="SSF46767">
    <property type="entry name" value="Methylated DNA-protein cysteine methyltransferase, C-terminal domain"/>
    <property type="match status" value="1"/>
</dbReference>
<dbReference type="NCBIfam" id="TIGR00589">
    <property type="entry name" value="ogt"/>
    <property type="match status" value="1"/>
</dbReference>
<keyword evidence="6 8" id="KW-0234">DNA repair</keyword>
<comment type="catalytic activity">
    <reaction evidence="1 8">
        <text>a 4-O-methyl-thymidine in DNA + L-cysteinyl-[protein] = a thymidine in DNA + S-methyl-L-cysteinyl-[protein]</text>
        <dbReference type="Rhea" id="RHEA:53428"/>
        <dbReference type="Rhea" id="RHEA-COMP:10131"/>
        <dbReference type="Rhea" id="RHEA-COMP:10132"/>
        <dbReference type="Rhea" id="RHEA-COMP:13555"/>
        <dbReference type="Rhea" id="RHEA-COMP:13556"/>
        <dbReference type="ChEBI" id="CHEBI:29950"/>
        <dbReference type="ChEBI" id="CHEBI:82612"/>
        <dbReference type="ChEBI" id="CHEBI:137386"/>
        <dbReference type="ChEBI" id="CHEBI:137387"/>
        <dbReference type="EC" id="2.1.1.63"/>
    </reaction>
</comment>